<keyword evidence="3" id="KW-1185">Reference proteome</keyword>
<feature type="region of interest" description="Disordered" evidence="1">
    <location>
        <begin position="26"/>
        <end position="281"/>
    </location>
</feature>
<feature type="region of interest" description="Disordered" evidence="1">
    <location>
        <begin position="357"/>
        <end position="447"/>
    </location>
</feature>
<gene>
    <name evidence="2" type="ORF">EYC80_009275</name>
</gene>
<sequence length="447" mass="51519">MDYAPIALQATDVLVDKHFHKIPNAAFRTETYKPFKASRRRRREEREMRDSQDQDQNQYQGREDSRDQGEYRDRGGQRRQEDPYNDPEIEEASYGSEPDYTSQQKDRNMRDRGWDSRGERSRDSRDIPRHSGAGTGAGYGYGYPYEESHRSSSPSQLPYSQQPPRVRPEYLPKSEASPEPRSTSQYPHYFSPPPIAPFPELDRNARDYDSDERYERESERARRPKYIQRRSSYDDIHDQRKSRPSNTDQRLATRDRNRRPRSDHGNGSNASHVGGMRDRADRYGLKDEVKGLFTDSPKGLAGGAIGALVGGWATEKFQEAQTGKDRKDMGDRAKVYTLLGAAAGGLVVNAVVDKWQDGKEETKEKQRKWDEKYPDGKKDSKCERADRDGDGRSERGRRDSVRSRDTSRRERDGDSSWERNKAYDDKGRRSDGSGYDGANDGYYQGDY</sequence>
<comment type="caution">
    <text evidence="2">The sequence shown here is derived from an EMBL/GenBank/DDBJ whole genome shotgun (WGS) entry which is preliminary data.</text>
</comment>
<feature type="compositionally biased region" description="Basic and acidic residues" evidence="1">
    <location>
        <begin position="200"/>
        <end position="221"/>
    </location>
</feature>
<dbReference type="OrthoDB" id="3561227at2759"/>
<feature type="compositionally biased region" description="Basic and acidic residues" evidence="1">
    <location>
        <begin position="357"/>
        <end position="431"/>
    </location>
</feature>
<feature type="compositionally biased region" description="Basic and acidic residues" evidence="1">
    <location>
        <begin position="104"/>
        <end position="129"/>
    </location>
</feature>
<dbReference type="AlphaFoldDB" id="A0A5N6JXR3"/>
<feature type="compositionally biased region" description="Basic and acidic residues" evidence="1">
    <location>
        <begin position="166"/>
        <end position="178"/>
    </location>
</feature>
<feature type="compositionally biased region" description="Low complexity" evidence="1">
    <location>
        <begin position="151"/>
        <end position="164"/>
    </location>
</feature>
<reference evidence="2 3" key="1">
    <citation type="submission" date="2019-06" db="EMBL/GenBank/DDBJ databases">
        <title>Genome Sequence of the Brown Rot Fungal Pathogen Monilinia laxa.</title>
        <authorList>
            <person name="De Miccolis Angelini R.M."/>
            <person name="Landi L."/>
            <person name="Abate D."/>
            <person name="Pollastro S."/>
            <person name="Romanazzi G."/>
            <person name="Faretra F."/>
        </authorList>
    </citation>
    <scope>NUCLEOTIDE SEQUENCE [LARGE SCALE GENOMIC DNA]</scope>
    <source>
        <strain evidence="2 3">Mlax316</strain>
    </source>
</reference>
<feature type="compositionally biased region" description="Basic and acidic residues" evidence="1">
    <location>
        <begin position="251"/>
        <end position="264"/>
    </location>
</feature>
<name>A0A5N6JXR3_MONLA</name>
<dbReference type="Proteomes" id="UP000326757">
    <property type="component" value="Unassembled WGS sequence"/>
</dbReference>
<evidence type="ECO:0000256" key="1">
    <source>
        <dbReference type="SAM" id="MobiDB-lite"/>
    </source>
</evidence>
<proteinExistence type="predicted"/>
<protein>
    <submittedName>
        <fullName evidence="2">Uncharacterized protein</fullName>
    </submittedName>
</protein>
<accession>A0A5N6JXR3</accession>
<feature type="compositionally biased region" description="Basic and acidic residues" evidence="1">
    <location>
        <begin position="61"/>
        <end position="82"/>
    </location>
</feature>
<organism evidence="2 3">
    <name type="scientific">Monilinia laxa</name>
    <name type="common">Brown rot fungus</name>
    <name type="synonym">Sclerotinia laxa</name>
    <dbReference type="NCBI Taxonomy" id="61186"/>
    <lineage>
        <taxon>Eukaryota</taxon>
        <taxon>Fungi</taxon>
        <taxon>Dikarya</taxon>
        <taxon>Ascomycota</taxon>
        <taxon>Pezizomycotina</taxon>
        <taxon>Leotiomycetes</taxon>
        <taxon>Helotiales</taxon>
        <taxon>Sclerotiniaceae</taxon>
        <taxon>Monilinia</taxon>
    </lineage>
</organism>
<evidence type="ECO:0000313" key="2">
    <source>
        <dbReference type="EMBL" id="KAB8293790.1"/>
    </source>
</evidence>
<feature type="compositionally biased region" description="Basic and acidic residues" evidence="1">
    <location>
        <begin position="231"/>
        <end position="241"/>
    </location>
</feature>
<dbReference type="EMBL" id="VIGI01000011">
    <property type="protein sequence ID" value="KAB8293790.1"/>
    <property type="molecule type" value="Genomic_DNA"/>
</dbReference>
<evidence type="ECO:0000313" key="3">
    <source>
        <dbReference type="Proteomes" id="UP000326757"/>
    </source>
</evidence>